<dbReference type="Pfam" id="PF01553">
    <property type="entry name" value="Acyltransferase"/>
    <property type="match status" value="1"/>
</dbReference>
<evidence type="ECO:0000256" key="1">
    <source>
        <dbReference type="ARBA" id="ARBA00022679"/>
    </source>
</evidence>
<keyword evidence="5" id="KW-1185">Reference proteome</keyword>
<dbReference type="GO" id="GO:0005886">
    <property type="term" value="C:plasma membrane"/>
    <property type="evidence" value="ECO:0007669"/>
    <property type="project" value="TreeGrafter"/>
</dbReference>
<dbReference type="SUPFAM" id="SSF69593">
    <property type="entry name" value="Glycerol-3-phosphate (1)-acyltransferase"/>
    <property type="match status" value="1"/>
</dbReference>
<dbReference type="EMBL" id="CP032630">
    <property type="protein sequence ID" value="AYF97689.1"/>
    <property type="molecule type" value="Genomic_DNA"/>
</dbReference>
<dbReference type="Proteomes" id="UP000278886">
    <property type="component" value="Chromosome"/>
</dbReference>
<dbReference type="PANTHER" id="PTHR10434:SF11">
    <property type="entry name" value="1-ACYL-SN-GLYCEROL-3-PHOSPHATE ACYLTRANSFERASE"/>
    <property type="match status" value="1"/>
</dbReference>
<dbReference type="AlphaFoldDB" id="A0A387B9S1"/>
<evidence type="ECO:0000259" key="3">
    <source>
        <dbReference type="SMART" id="SM00563"/>
    </source>
</evidence>
<dbReference type="PANTHER" id="PTHR10434">
    <property type="entry name" value="1-ACYL-SN-GLYCEROL-3-PHOSPHATE ACYLTRANSFERASE"/>
    <property type="match status" value="1"/>
</dbReference>
<reference evidence="5" key="1">
    <citation type="submission" date="2018-09" db="EMBL/GenBank/DDBJ databases">
        <title>Genome sequencing of strain 2DFWR-13.</title>
        <authorList>
            <person name="Heo J."/>
            <person name="Kim S.-J."/>
            <person name="Kwon S.-W."/>
        </authorList>
    </citation>
    <scope>NUCLEOTIDE SEQUENCE [LARGE SCALE GENOMIC DNA]</scope>
    <source>
        <strain evidence="5">2DFWR-13</strain>
    </source>
</reference>
<dbReference type="GO" id="GO:0006654">
    <property type="term" value="P:phosphatidic acid biosynthetic process"/>
    <property type="evidence" value="ECO:0007669"/>
    <property type="project" value="TreeGrafter"/>
</dbReference>
<keyword evidence="2 4" id="KW-0012">Acyltransferase</keyword>
<gene>
    <name evidence="4" type="ORF">D7I47_05085</name>
</gene>
<evidence type="ECO:0000256" key="2">
    <source>
        <dbReference type="ARBA" id="ARBA00023315"/>
    </source>
</evidence>
<keyword evidence="1 4" id="KW-0808">Transferase</keyword>
<accession>A0A387B9S1</accession>
<evidence type="ECO:0000313" key="5">
    <source>
        <dbReference type="Proteomes" id="UP000278886"/>
    </source>
</evidence>
<organism evidence="4 5">
    <name type="scientific">Protaetiibacter intestinalis</name>
    <dbReference type="NCBI Taxonomy" id="2419774"/>
    <lineage>
        <taxon>Bacteria</taxon>
        <taxon>Bacillati</taxon>
        <taxon>Actinomycetota</taxon>
        <taxon>Actinomycetes</taxon>
        <taxon>Micrococcales</taxon>
        <taxon>Microbacteriaceae</taxon>
        <taxon>Protaetiibacter</taxon>
    </lineage>
</organism>
<feature type="domain" description="Phospholipid/glycerol acyltransferase" evidence="3">
    <location>
        <begin position="41"/>
        <end position="160"/>
    </location>
</feature>
<dbReference type="SMART" id="SM00563">
    <property type="entry name" value="PlsC"/>
    <property type="match status" value="1"/>
</dbReference>
<dbReference type="CDD" id="cd07989">
    <property type="entry name" value="LPLAT_AGPAT-like"/>
    <property type="match status" value="1"/>
</dbReference>
<evidence type="ECO:0000313" key="4">
    <source>
        <dbReference type="EMBL" id="AYF97689.1"/>
    </source>
</evidence>
<name>A0A387B9S1_9MICO</name>
<dbReference type="KEGG" id="lyd:D7I47_05085"/>
<dbReference type="OrthoDB" id="9808424at2"/>
<dbReference type="InterPro" id="IPR002123">
    <property type="entry name" value="Plipid/glycerol_acylTrfase"/>
</dbReference>
<dbReference type="GO" id="GO:0003841">
    <property type="term" value="F:1-acylglycerol-3-phosphate O-acyltransferase activity"/>
    <property type="evidence" value="ECO:0007669"/>
    <property type="project" value="TreeGrafter"/>
</dbReference>
<sequence>MRGCEGGGMRFLSRLLLSPLARLVFRPRVIGRRNVPRRGGVLLASNHLAFIDSIVITLVARRSVSFMAKSSYFTGRGAKGRLQRGFFRGVGAVPVERGAGSAAQDALDAGLRVLEAGEAFSIYPEGTRSRDGRLYRGRTGVAWLALTAGVPVVPVALVGTDDMQPGGKGPIRFARVTVRFGEPLDLSVYGPASSGRARREATDAVMAAIQRMSGQEVAGVYNEPPPATVRERVGRILHPERR</sequence>
<protein>
    <submittedName>
        <fullName evidence="4">1-acyl-sn-glycerol-3-phosphate acyltransferase</fullName>
    </submittedName>
</protein>
<proteinExistence type="predicted"/>